<keyword evidence="1" id="KW-0175">Coiled coil</keyword>
<evidence type="ECO:0000313" key="5">
    <source>
        <dbReference type="Proteomes" id="UP000288812"/>
    </source>
</evidence>
<dbReference type="InterPro" id="IPR025827">
    <property type="entry name" value="Zn_ribbon_recom_dom"/>
</dbReference>
<comment type="caution">
    <text evidence="4">The sequence shown here is derived from an EMBL/GenBank/DDBJ whole genome shotgun (WGS) entry which is preliminary data.</text>
</comment>
<dbReference type="Gene3D" id="3.90.1750.20">
    <property type="entry name" value="Putative Large Serine Recombinase, Chain B, Domain 2"/>
    <property type="match status" value="1"/>
</dbReference>
<feature type="domain" description="Recombinase" evidence="3">
    <location>
        <begin position="184"/>
        <end position="310"/>
    </location>
</feature>
<evidence type="ECO:0000259" key="2">
    <source>
        <dbReference type="PROSITE" id="PS51736"/>
    </source>
</evidence>
<dbReference type="Pfam" id="PF00239">
    <property type="entry name" value="Resolvase"/>
    <property type="match status" value="1"/>
</dbReference>
<dbReference type="InterPro" id="IPR006119">
    <property type="entry name" value="Resolv_N"/>
</dbReference>
<dbReference type="InterPro" id="IPR038109">
    <property type="entry name" value="DNA_bind_recomb_sf"/>
</dbReference>
<dbReference type="SUPFAM" id="SSF53041">
    <property type="entry name" value="Resolvase-like"/>
    <property type="match status" value="1"/>
</dbReference>
<dbReference type="Proteomes" id="UP000288812">
    <property type="component" value="Unassembled WGS sequence"/>
</dbReference>
<evidence type="ECO:0000259" key="3">
    <source>
        <dbReference type="PROSITE" id="PS51737"/>
    </source>
</evidence>
<feature type="coiled-coil region" evidence="1">
    <location>
        <begin position="399"/>
        <end position="426"/>
    </location>
</feature>
<dbReference type="RefSeq" id="WP_127722984.1">
    <property type="nucleotide sequence ID" value="NZ_RLIH01000001.1"/>
</dbReference>
<name>A0A437SA44_9FIRM</name>
<evidence type="ECO:0000313" key="4">
    <source>
        <dbReference type="EMBL" id="RVU55862.1"/>
    </source>
</evidence>
<dbReference type="CDD" id="cd00338">
    <property type="entry name" value="Ser_Recombinase"/>
    <property type="match status" value="1"/>
</dbReference>
<proteinExistence type="predicted"/>
<reference evidence="4 5" key="1">
    <citation type="submission" date="2018-11" db="EMBL/GenBank/DDBJ databases">
        <title>Genome sequencing and assembly of Anaerosphaera sp. nov., GS7-6-2.</title>
        <authorList>
            <person name="Rettenmaier R."/>
            <person name="Liebl W."/>
            <person name="Zverlov V."/>
        </authorList>
    </citation>
    <scope>NUCLEOTIDE SEQUENCE [LARGE SCALE GENOMIC DNA]</scope>
    <source>
        <strain evidence="4 5">GS7-6-2</strain>
    </source>
</reference>
<dbReference type="EMBL" id="RLIH01000001">
    <property type="protein sequence ID" value="RVU55862.1"/>
    <property type="molecule type" value="Genomic_DNA"/>
</dbReference>
<dbReference type="PANTHER" id="PTHR30461:SF23">
    <property type="entry name" value="DNA RECOMBINASE-RELATED"/>
    <property type="match status" value="1"/>
</dbReference>
<dbReference type="Gene3D" id="3.40.50.1390">
    <property type="entry name" value="Resolvase, N-terminal catalytic domain"/>
    <property type="match status" value="1"/>
</dbReference>
<dbReference type="PANTHER" id="PTHR30461">
    <property type="entry name" value="DNA-INVERTASE FROM LAMBDOID PROPHAGE"/>
    <property type="match status" value="1"/>
</dbReference>
<dbReference type="PROSITE" id="PS51737">
    <property type="entry name" value="RECOMBINASE_DNA_BIND"/>
    <property type="match status" value="1"/>
</dbReference>
<protein>
    <submittedName>
        <fullName evidence="4">Recombinase family protein</fullName>
    </submittedName>
</protein>
<dbReference type="PROSITE" id="PS51736">
    <property type="entry name" value="RECOMBINASES_3"/>
    <property type="match status" value="1"/>
</dbReference>
<gene>
    <name evidence="4" type="ORF">EF514_01225</name>
</gene>
<dbReference type="GO" id="GO:0000150">
    <property type="term" value="F:DNA strand exchange activity"/>
    <property type="evidence" value="ECO:0007669"/>
    <property type="project" value="InterPro"/>
</dbReference>
<accession>A0A437SA44</accession>
<dbReference type="InterPro" id="IPR011109">
    <property type="entry name" value="DNA_bind_recombinase_dom"/>
</dbReference>
<dbReference type="GO" id="GO:0003677">
    <property type="term" value="F:DNA binding"/>
    <property type="evidence" value="ECO:0007669"/>
    <property type="project" value="InterPro"/>
</dbReference>
<dbReference type="InterPro" id="IPR036162">
    <property type="entry name" value="Resolvase-like_N_sf"/>
</dbReference>
<dbReference type="SMART" id="SM00857">
    <property type="entry name" value="Resolvase"/>
    <property type="match status" value="1"/>
</dbReference>
<feature type="domain" description="Resolvase/invertase-type recombinase catalytic" evidence="2">
    <location>
        <begin position="27"/>
        <end position="175"/>
    </location>
</feature>
<sequence length="518" mass="59975">MVKSVTTIPAKINKKTAMPIDSPRKRRVAAYARVSTDSEEQATSYEAQVDYYTNYIKNRKDWEFVRVYADEGITGTNTKDRVEFKAMINDALDGKIDLIITKSVSRFARNTVDTLTTVRKLKEKNIEVWFEKENIQTLDSKGELLITIMSSLAQEESRSISENCTWGQRKRFADGKVTVPFSRFLGYDRGEDGNLVVNPEEAKSVKLLYALFLEGRSCYGVAKELTARGIKTPGGKDKWSARSVKSILTNEKYKGDALLQKSFTVDFLTKKKKKNEGEIPQYYVKNNHEAIIEPETWDFVQTLLEHDYRKSKNSVSIFSGKLKCEDCGDWYGSKVWHSTSKYKRTIWQCNSKFKEKCQTPHFTEDEIKEAFMNAVNILMKDREQIQANFQAIETIAYSTKELEIERDKLYAEMESISNLMEQAIQNNARVALDQEKYNQEFDEMTERFNGVKKKYDAINEKIEDKKTRHIQAGRFIKTLLSEDEMATFSPLLWQSLLDYTRVSRDGNLTFIFRNGMEI</sequence>
<organism evidence="4 5">
    <name type="scientific">Anaerosphaera multitolerans</name>
    <dbReference type="NCBI Taxonomy" id="2487351"/>
    <lineage>
        <taxon>Bacteria</taxon>
        <taxon>Bacillati</taxon>
        <taxon>Bacillota</taxon>
        <taxon>Tissierellia</taxon>
        <taxon>Tissierellales</taxon>
        <taxon>Peptoniphilaceae</taxon>
        <taxon>Anaerosphaera</taxon>
    </lineage>
</organism>
<dbReference type="AlphaFoldDB" id="A0A437SA44"/>
<keyword evidence="5" id="KW-1185">Reference proteome</keyword>
<dbReference type="InterPro" id="IPR050639">
    <property type="entry name" value="SSR_resolvase"/>
</dbReference>
<dbReference type="OrthoDB" id="9769353at2"/>
<evidence type="ECO:0000256" key="1">
    <source>
        <dbReference type="SAM" id="Coils"/>
    </source>
</evidence>
<dbReference type="Pfam" id="PF13408">
    <property type="entry name" value="Zn_ribbon_recom"/>
    <property type="match status" value="1"/>
</dbReference>
<dbReference type="Pfam" id="PF07508">
    <property type="entry name" value="Recombinase"/>
    <property type="match status" value="1"/>
</dbReference>